<reference evidence="2" key="1">
    <citation type="submission" date="2017-02" db="UniProtKB">
        <authorList>
            <consortium name="WormBaseParasite"/>
        </authorList>
    </citation>
    <scope>IDENTIFICATION</scope>
</reference>
<protein>
    <submittedName>
        <fullName evidence="2">Reverse transcriptase</fullName>
    </submittedName>
</protein>
<dbReference type="Proteomes" id="UP000046392">
    <property type="component" value="Unplaced"/>
</dbReference>
<proteinExistence type="predicted"/>
<name>A0A0N5C7W9_STREA</name>
<accession>A0A0N5C7W9</accession>
<keyword evidence="1" id="KW-1185">Reference proteome</keyword>
<organism evidence="1 2">
    <name type="scientific">Strongyloides papillosus</name>
    <name type="common">Intestinal threadworm</name>
    <dbReference type="NCBI Taxonomy" id="174720"/>
    <lineage>
        <taxon>Eukaryota</taxon>
        <taxon>Metazoa</taxon>
        <taxon>Ecdysozoa</taxon>
        <taxon>Nematoda</taxon>
        <taxon>Chromadorea</taxon>
        <taxon>Rhabditida</taxon>
        <taxon>Tylenchina</taxon>
        <taxon>Panagrolaimomorpha</taxon>
        <taxon>Strongyloidoidea</taxon>
        <taxon>Strongyloididae</taxon>
        <taxon>Strongyloides</taxon>
    </lineage>
</organism>
<evidence type="ECO:0000313" key="2">
    <source>
        <dbReference type="WBParaSite" id="SPAL_0001403075.1"/>
    </source>
</evidence>
<dbReference type="WBParaSite" id="SPAL_0001403075.1">
    <property type="protein sequence ID" value="SPAL_0001403075.1"/>
    <property type="gene ID" value="SPAL_0001403075"/>
</dbReference>
<dbReference type="AlphaFoldDB" id="A0A0N5C7W9"/>
<evidence type="ECO:0000313" key="1">
    <source>
        <dbReference type="Proteomes" id="UP000046392"/>
    </source>
</evidence>
<sequence>MDGRCSSFKIPGLSEYVLAQYDGMIKNTRLPMEFKRSLRSLRYLVYFETSEFKVFMIVALPTVLTEDISRETKHMILSLLLLNCGILKCLFDWFSERIKLIGHNGKIMKSHLITHYGNVARRHGNVSNYGCFSGEGFMNLLTNFVSQISEKNALNKIKLRLIDYQMASFVLMNNYEISHGKIVDTDGFMLDLCKEININANDCTLFYGIF</sequence>